<dbReference type="RefSeq" id="XP_014250434.1">
    <property type="nucleotide sequence ID" value="XM_014394948.2"/>
</dbReference>
<dbReference type="RefSeq" id="XP_024081040.1">
    <property type="nucleotide sequence ID" value="XM_024225272.1"/>
</dbReference>
<evidence type="ECO:0000313" key="2">
    <source>
        <dbReference type="EnsemblMetazoa" id="XP_014250434.1"/>
    </source>
</evidence>
<protein>
    <submittedName>
        <fullName evidence="2">Uncharacterized protein</fullName>
    </submittedName>
</protein>
<feature type="region of interest" description="Disordered" evidence="1">
    <location>
        <begin position="507"/>
        <end position="572"/>
    </location>
</feature>
<feature type="compositionally biased region" description="Basic residues" evidence="1">
    <location>
        <begin position="520"/>
        <end position="531"/>
    </location>
</feature>
<dbReference type="GeneID" id="106667183"/>
<dbReference type="KEGG" id="clec:106667183"/>
<feature type="compositionally biased region" description="Basic and acidic residues" evidence="1">
    <location>
        <begin position="351"/>
        <end position="371"/>
    </location>
</feature>
<dbReference type="OMA" id="MIREYRR"/>
<dbReference type="AlphaFoldDB" id="A0A8I6RSY5"/>
<dbReference type="EnsemblMetazoa" id="XM_014394948.2">
    <property type="protein sequence ID" value="XP_014250434.1"/>
    <property type="gene ID" value="LOC106667183"/>
</dbReference>
<dbReference type="RefSeq" id="XP_024081039.1">
    <property type="nucleotide sequence ID" value="XM_024225271.1"/>
</dbReference>
<dbReference type="EnsemblMetazoa" id="XM_024225271.1">
    <property type="protein sequence ID" value="XP_024081039.1"/>
    <property type="gene ID" value="LOC106667183"/>
</dbReference>
<reference evidence="2" key="1">
    <citation type="submission" date="2022-01" db="UniProtKB">
        <authorList>
            <consortium name="EnsemblMetazoa"/>
        </authorList>
    </citation>
    <scope>IDENTIFICATION</scope>
</reference>
<sequence length="841" mass="95061">MDSIPKQAEEPKAPDKNSIIRQNEKDFSNRFKAVGDNDCDKTRLSSGQDSTVSSLDETGLKALLDEAIAYRTPNDVQGKSDLFKELLHCAETENKFSGMERPERHNRKLRRRQGFGSKKDCDKTNTHGSLQDLAQVHNLVPNQDEFCKSHAKNNSRQRLSSWKSGGQDINMIPYKEEDYSSIINNGNYGSFTNFYKLQQFISNETNIYKVVDDQTGASPYSCPEKKSCDENSQTAEDGVKTIIKTVTDEKEKSLLIAEALNREGLIEKKNLDENGNALGNNLEFKRKRRGVKAKNDKNTILSQHIEGHRSDIAQDIDALMKYIESPTHGEDKRGRQMNFTKNSGHIASKLQPRDKSSETLRKGRKSKDTQFHKSNSLEEVSVSKFEDLTQSEVKKSETQQDIKSLPLKLENKTECQKVEQKSCPTKLDKNNLEKGNKINPKPDSNVIMIENIMPRKEDPELQDAEFHTVTKKQKKRKNIFFVNRNRGREQHQYGHKQEYRHDYKNFYAHDNKQRGGLYSFKRKNDYHRRKSTSSVPSSEKSGESSDLDSVHSLPVSSTKVKRNEMNLETRANSNHTSYADIIKAVPTPSKQVNESSYISESCDKTSGSNDVIEPNEPVPSVMVSLPKKREKNSFSPICSPQDYPPLLHIGDSNQVNSSSHSRTNTSNNQSTSSNLISTAPSTANDSANKTSNSSNDMFVEFTLVVPPKDKYVNKCVNVEETVYVKIKPSDNVTPAPPPGEETVPKRPPVILLSRTKERPIVNDLEFGFEINEQLLQGEEELAVKKKPTVENSHLNQCKDNYYANVMKATSNGDIDSIIKFISSDWEYIQSGLAGEVKYFSG</sequence>
<feature type="compositionally biased region" description="Basic and acidic residues" evidence="1">
    <location>
        <begin position="22"/>
        <end position="43"/>
    </location>
</feature>
<dbReference type="EnsemblMetazoa" id="XM_024225272.1">
    <property type="protein sequence ID" value="XP_024081040.1"/>
    <property type="gene ID" value="LOC106667183"/>
</dbReference>
<feature type="region of interest" description="Disordered" evidence="1">
    <location>
        <begin position="631"/>
        <end position="693"/>
    </location>
</feature>
<feature type="region of interest" description="Disordered" evidence="1">
    <location>
        <begin position="1"/>
        <end position="52"/>
    </location>
</feature>
<evidence type="ECO:0000256" key="1">
    <source>
        <dbReference type="SAM" id="MobiDB-lite"/>
    </source>
</evidence>
<name>A0A8I6RSY5_CIMLE</name>
<dbReference type="Proteomes" id="UP000494040">
    <property type="component" value="Unassembled WGS sequence"/>
</dbReference>
<feature type="compositionally biased region" description="Low complexity" evidence="1">
    <location>
        <begin position="656"/>
        <end position="678"/>
    </location>
</feature>
<evidence type="ECO:0000313" key="3">
    <source>
        <dbReference type="Proteomes" id="UP000494040"/>
    </source>
</evidence>
<feature type="compositionally biased region" description="Polar residues" evidence="1">
    <location>
        <begin position="679"/>
        <end position="693"/>
    </location>
</feature>
<feature type="region of interest" description="Disordered" evidence="1">
    <location>
        <begin position="326"/>
        <end position="375"/>
    </location>
</feature>
<accession>A0A8I6RSY5</accession>
<dbReference type="OrthoDB" id="6426920at2759"/>
<keyword evidence="3" id="KW-1185">Reference proteome</keyword>
<organism evidence="2 3">
    <name type="scientific">Cimex lectularius</name>
    <name type="common">Bed bug</name>
    <name type="synonym">Acanthia lectularia</name>
    <dbReference type="NCBI Taxonomy" id="79782"/>
    <lineage>
        <taxon>Eukaryota</taxon>
        <taxon>Metazoa</taxon>
        <taxon>Ecdysozoa</taxon>
        <taxon>Arthropoda</taxon>
        <taxon>Hexapoda</taxon>
        <taxon>Insecta</taxon>
        <taxon>Pterygota</taxon>
        <taxon>Neoptera</taxon>
        <taxon>Paraneoptera</taxon>
        <taxon>Hemiptera</taxon>
        <taxon>Heteroptera</taxon>
        <taxon>Panheteroptera</taxon>
        <taxon>Cimicomorpha</taxon>
        <taxon>Cimicidae</taxon>
        <taxon>Cimex</taxon>
    </lineage>
</organism>
<proteinExistence type="predicted"/>